<dbReference type="EMBL" id="FOXR01000003">
    <property type="protein sequence ID" value="SFP74575.1"/>
    <property type="molecule type" value="Genomic_DNA"/>
</dbReference>
<dbReference type="RefSeq" id="WP_092281917.1">
    <property type="nucleotide sequence ID" value="NZ_FOXR01000003.1"/>
</dbReference>
<accession>A0A1I5SUY1</accession>
<keyword evidence="3" id="KW-0812">Transmembrane</keyword>
<keyword evidence="2" id="KW-0378">Hydrolase</keyword>
<dbReference type="InterPro" id="IPR051158">
    <property type="entry name" value="Metallophosphoesterase_sf"/>
</dbReference>
<dbReference type="AlphaFoldDB" id="A0A1I5SUY1"/>
<protein>
    <recommendedName>
        <fullName evidence="4">Calcineurin-like phosphoesterase domain-containing protein</fullName>
    </recommendedName>
</protein>
<name>A0A1I5SUY1_9FIRM</name>
<dbReference type="InterPro" id="IPR004843">
    <property type="entry name" value="Calcineurin-like_PHP"/>
</dbReference>
<dbReference type="GO" id="GO:0046872">
    <property type="term" value="F:metal ion binding"/>
    <property type="evidence" value="ECO:0007669"/>
    <property type="project" value="UniProtKB-KW"/>
</dbReference>
<keyword evidence="1" id="KW-0479">Metal-binding</keyword>
<keyword evidence="3" id="KW-1133">Transmembrane helix</keyword>
<proteinExistence type="predicted"/>
<evidence type="ECO:0000256" key="3">
    <source>
        <dbReference type="SAM" id="Phobius"/>
    </source>
</evidence>
<dbReference type="GO" id="GO:0008758">
    <property type="term" value="F:UDP-2,3-diacylglucosamine hydrolase activity"/>
    <property type="evidence" value="ECO:0007669"/>
    <property type="project" value="TreeGrafter"/>
</dbReference>
<organism evidence="5 6">
    <name type="scientific">Caldicoprobacter faecalis</name>
    <dbReference type="NCBI Taxonomy" id="937334"/>
    <lineage>
        <taxon>Bacteria</taxon>
        <taxon>Bacillati</taxon>
        <taxon>Bacillota</taxon>
        <taxon>Clostridia</taxon>
        <taxon>Caldicoprobacterales</taxon>
        <taxon>Caldicoprobacteraceae</taxon>
        <taxon>Caldicoprobacter</taxon>
    </lineage>
</organism>
<sequence>MNKGKSLKLIIVFILIWMFLYYENNFIIITDITIKSHKLPDAFDGYKIVHLSDLHGKKFGKGQKNLVKKIKDAQPDLIVCTGDMVDSRHYDAEPVLELVGQISRIAPVYFVTGNHEWWSGKFDVLGKLLEANGIRVLRNAYDRLSKGKDGIYIVGIDDPAADQAGQEEANIIENEIKQVLNGIGETGTFSILLAHRPEMFPLYSEHGFDLILCGHAHGGQVRLPFVGGLVAPNQGFFPKYTSGVYKSRNSLMVVSRGLGNSVIPQRLFNHPEIVVLTLVKD</sequence>
<feature type="domain" description="Calcineurin-like phosphoesterase" evidence="4">
    <location>
        <begin position="47"/>
        <end position="218"/>
    </location>
</feature>
<evidence type="ECO:0000313" key="5">
    <source>
        <dbReference type="EMBL" id="SFP74575.1"/>
    </source>
</evidence>
<dbReference type="CDD" id="cd07385">
    <property type="entry name" value="MPP_YkuE_C"/>
    <property type="match status" value="1"/>
</dbReference>
<evidence type="ECO:0000256" key="1">
    <source>
        <dbReference type="ARBA" id="ARBA00022723"/>
    </source>
</evidence>
<evidence type="ECO:0000256" key="2">
    <source>
        <dbReference type="ARBA" id="ARBA00022801"/>
    </source>
</evidence>
<feature type="transmembrane region" description="Helical" evidence="3">
    <location>
        <begin position="7"/>
        <end position="22"/>
    </location>
</feature>
<dbReference type="InterPro" id="IPR029052">
    <property type="entry name" value="Metallo-depent_PP-like"/>
</dbReference>
<dbReference type="PANTHER" id="PTHR31302">
    <property type="entry name" value="TRANSMEMBRANE PROTEIN WITH METALLOPHOSPHOESTERASE DOMAIN-RELATED"/>
    <property type="match status" value="1"/>
</dbReference>
<dbReference type="Pfam" id="PF00149">
    <property type="entry name" value="Metallophos"/>
    <property type="match status" value="1"/>
</dbReference>
<dbReference type="GO" id="GO:0016020">
    <property type="term" value="C:membrane"/>
    <property type="evidence" value="ECO:0007669"/>
    <property type="project" value="GOC"/>
</dbReference>
<dbReference type="Gene3D" id="3.60.21.10">
    <property type="match status" value="1"/>
</dbReference>
<gene>
    <name evidence="5" type="ORF">SAMN05444406_10367</name>
</gene>
<evidence type="ECO:0000313" key="6">
    <source>
        <dbReference type="Proteomes" id="UP000198577"/>
    </source>
</evidence>
<dbReference type="GO" id="GO:0009245">
    <property type="term" value="P:lipid A biosynthetic process"/>
    <property type="evidence" value="ECO:0007669"/>
    <property type="project" value="TreeGrafter"/>
</dbReference>
<dbReference type="STRING" id="937334.SAMN05444406_10367"/>
<keyword evidence="6" id="KW-1185">Reference proteome</keyword>
<reference evidence="5 6" key="1">
    <citation type="submission" date="2016-10" db="EMBL/GenBank/DDBJ databases">
        <authorList>
            <person name="de Groot N.N."/>
        </authorList>
    </citation>
    <scope>NUCLEOTIDE SEQUENCE [LARGE SCALE GENOMIC DNA]</scope>
    <source>
        <strain evidence="5 6">DSM 20678</strain>
    </source>
</reference>
<keyword evidence="3" id="KW-0472">Membrane</keyword>
<dbReference type="Proteomes" id="UP000198577">
    <property type="component" value="Unassembled WGS sequence"/>
</dbReference>
<dbReference type="OrthoDB" id="9780884at2"/>
<dbReference type="PANTHER" id="PTHR31302:SF31">
    <property type="entry name" value="PHOSPHODIESTERASE YAEI"/>
    <property type="match status" value="1"/>
</dbReference>
<dbReference type="SUPFAM" id="SSF56300">
    <property type="entry name" value="Metallo-dependent phosphatases"/>
    <property type="match status" value="1"/>
</dbReference>
<evidence type="ECO:0000259" key="4">
    <source>
        <dbReference type="Pfam" id="PF00149"/>
    </source>
</evidence>